<dbReference type="PANTHER" id="PTHR19229">
    <property type="entry name" value="ATP-BINDING CASSETTE TRANSPORTER SUBFAMILY A ABCA"/>
    <property type="match status" value="1"/>
</dbReference>
<dbReference type="GO" id="GO:0016887">
    <property type="term" value="F:ATP hydrolysis activity"/>
    <property type="evidence" value="ECO:0007669"/>
    <property type="project" value="InterPro"/>
</dbReference>
<feature type="transmembrane region" description="Helical" evidence="5">
    <location>
        <begin position="219"/>
        <end position="238"/>
    </location>
</feature>
<dbReference type="AlphaFoldDB" id="A0A016UM90"/>
<gene>
    <name evidence="8" type="primary">Acey_s0033.g2697</name>
    <name evidence="8" type="ORF">Y032_0033g2697</name>
</gene>
<dbReference type="OrthoDB" id="5828202at2759"/>
<dbReference type="GO" id="GO:0005524">
    <property type="term" value="F:ATP binding"/>
    <property type="evidence" value="ECO:0007669"/>
    <property type="project" value="InterPro"/>
</dbReference>
<feature type="domain" description="ABC transporter" evidence="6">
    <location>
        <begin position="298"/>
        <end position="400"/>
    </location>
</feature>
<dbReference type="GO" id="GO:0005319">
    <property type="term" value="F:lipid transporter activity"/>
    <property type="evidence" value="ECO:0007669"/>
    <property type="project" value="TreeGrafter"/>
</dbReference>
<sequence length="441" mass="49528">MASTKGETSCTDPLLRKGTAQAMERELQMHVSLTLLIPDNVSLAVMVLSPFLVFVAAVLMIASFITSLIEERVSNFRHQVIQALLQLFLAGLSPLLFWAAAILWDFCIIVVVVGIITLVMKIFNIAVTWMFMPLLCAYCISMLPLIYVISLFIDGPGKGKSFCILYQLCSAALAFVILVKYGKVKFIYAFPSYTVVVNLMKELFSKDVSTFSVTKKETYLSLALHCAIFWIILIVYEFHVERFLLRIICKKTYIERSDVPDGRDIVEERERVERNISKFALAVQDLTKYHGATCAVKKTTYGVQAEDCFGLVGASGAGKTTTFDVITGLRFANNGRVIIGNQFVNRTQGIGYCPQFDALSPRLSCEQNMMVIAAIIGYKNPKKVVDEMLRFLDLTKHGKKAFSRCRLVSLASHPVYMYSLLVNIDTPLTQLWTRPATFSYY</sequence>
<dbReference type="SUPFAM" id="SSF52540">
    <property type="entry name" value="P-loop containing nucleoside triphosphate hydrolases"/>
    <property type="match status" value="1"/>
</dbReference>
<keyword evidence="9" id="KW-1185">Reference proteome</keyword>
<feature type="transmembrane region" description="Helical" evidence="5">
    <location>
        <begin position="43"/>
        <end position="68"/>
    </location>
</feature>
<accession>A0A016UM90</accession>
<dbReference type="Proteomes" id="UP000024635">
    <property type="component" value="Unassembled WGS sequence"/>
</dbReference>
<dbReference type="InterPro" id="IPR026082">
    <property type="entry name" value="ABCA"/>
</dbReference>
<keyword evidence="2 5" id="KW-0812">Transmembrane</keyword>
<proteinExistence type="predicted"/>
<keyword evidence="4 5" id="KW-0472">Membrane</keyword>
<reference evidence="9" key="1">
    <citation type="journal article" date="2015" name="Nat. Genet.">
        <title>The genome and transcriptome of the zoonotic hookworm Ancylostoma ceylanicum identify infection-specific gene families.</title>
        <authorList>
            <person name="Schwarz E.M."/>
            <person name="Hu Y."/>
            <person name="Antoshechkin I."/>
            <person name="Miller M.M."/>
            <person name="Sternberg P.W."/>
            <person name="Aroian R.V."/>
        </authorList>
    </citation>
    <scope>NUCLEOTIDE SEQUENCE</scope>
    <source>
        <strain evidence="9">HY135</strain>
    </source>
</reference>
<dbReference type="STRING" id="53326.A0A016UM90"/>
<feature type="domain" description="ABC-2 type transporter transmembrane" evidence="7">
    <location>
        <begin position="44"/>
        <end position="234"/>
    </location>
</feature>
<evidence type="ECO:0000313" key="8">
    <source>
        <dbReference type="EMBL" id="EYC16509.1"/>
    </source>
</evidence>
<dbReference type="GO" id="GO:0016020">
    <property type="term" value="C:membrane"/>
    <property type="evidence" value="ECO:0007669"/>
    <property type="project" value="UniProtKB-SubCell"/>
</dbReference>
<dbReference type="EMBL" id="JARK01001369">
    <property type="protein sequence ID" value="EYC16509.1"/>
    <property type="molecule type" value="Genomic_DNA"/>
</dbReference>
<feature type="transmembrane region" description="Helical" evidence="5">
    <location>
        <begin position="103"/>
        <end position="123"/>
    </location>
</feature>
<dbReference type="PANTHER" id="PTHR19229:SF151">
    <property type="entry name" value="ABC TRANSPORTER DOMAIN-CONTAINING PROTEIN"/>
    <property type="match status" value="1"/>
</dbReference>
<comment type="caution">
    <text evidence="8">The sequence shown here is derived from an EMBL/GenBank/DDBJ whole genome shotgun (WGS) entry which is preliminary data.</text>
</comment>
<evidence type="ECO:0000256" key="1">
    <source>
        <dbReference type="ARBA" id="ARBA00004141"/>
    </source>
</evidence>
<comment type="subcellular location">
    <subcellularLocation>
        <location evidence="1">Membrane</location>
        <topology evidence="1">Multi-pass membrane protein</topology>
    </subcellularLocation>
</comment>
<dbReference type="InterPro" id="IPR013525">
    <property type="entry name" value="ABC2_TM"/>
</dbReference>
<dbReference type="Pfam" id="PF00005">
    <property type="entry name" value="ABC_tran"/>
    <property type="match status" value="1"/>
</dbReference>
<feature type="transmembrane region" description="Helical" evidence="5">
    <location>
        <begin position="135"/>
        <end position="153"/>
    </location>
</feature>
<evidence type="ECO:0000259" key="6">
    <source>
        <dbReference type="Pfam" id="PF00005"/>
    </source>
</evidence>
<evidence type="ECO:0000259" key="7">
    <source>
        <dbReference type="Pfam" id="PF12698"/>
    </source>
</evidence>
<dbReference type="InterPro" id="IPR003439">
    <property type="entry name" value="ABC_transporter-like_ATP-bd"/>
</dbReference>
<dbReference type="InterPro" id="IPR027417">
    <property type="entry name" value="P-loop_NTPase"/>
</dbReference>
<evidence type="ECO:0000256" key="2">
    <source>
        <dbReference type="ARBA" id="ARBA00022692"/>
    </source>
</evidence>
<evidence type="ECO:0000313" key="9">
    <source>
        <dbReference type="Proteomes" id="UP000024635"/>
    </source>
</evidence>
<evidence type="ECO:0000256" key="3">
    <source>
        <dbReference type="ARBA" id="ARBA00022989"/>
    </source>
</evidence>
<evidence type="ECO:0000256" key="4">
    <source>
        <dbReference type="ARBA" id="ARBA00023136"/>
    </source>
</evidence>
<dbReference type="Pfam" id="PF12698">
    <property type="entry name" value="ABC2_membrane_3"/>
    <property type="match status" value="1"/>
</dbReference>
<dbReference type="Gene3D" id="3.40.50.300">
    <property type="entry name" value="P-loop containing nucleotide triphosphate hydrolases"/>
    <property type="match status" value="1"/>
</dbReference>
<name>A0A016UM90_9BILA</name>
<keyword evidence="3 5" id="KW-1133">Transmembrane helix</keyword>
<protein>
    <submittedName>
        <fullName evidence="8">Uncharacterized protein</fullName>
    </submittedName>
</protein>
<organism evidence="8 9">
    <name type="scientific">Ancylostoma ceylanicum</name>
    <dbReference type="NCBI Taxonomy" id="53326"/>
    <lineage>
        <taxon>Eukaryota</taxon>
        <taxon>Metazoa</taxon>
        <taxon>Ecdysozoa</taxon>
        <taxon>Nematoda</taxon>
        <taxon>Chromadorea</taxon>
        <taxon>Rhabditida</taxon>
        <taxon>Rhabditina</taxon>
        <taxon>Rhabditomorpha</taxon>
        <taxon>Strongyloidea</taxon>
        <taxon>Ancylostomatidae</taxon>
        <taxon>Ancylostomatinae</taxon>
        <taxon>Ancylostoma</taxon>
    </lineage>
</organism>
<dbReference type="GO" id="GO:0140359">
    <property type="term" value="F:ABC-type transporter activity"/>
    <property type="evidence" value="ECO:0007669"/>
    <property type="project" value="InterPro"/>
</dbReference>
<evidence type="ECO:0000256" key="5">
    <source>
        <dbReference type="SAM" id="Phobius"/>
    </source>
</evidence>
<feature type="transmembrane region" description="Helical" evidence="5">
    <location>
        <begin position="159"/>
        <end position="179"/>
    </location>
</feature>